<name>A0ABS5RD30_9MYCO</name>
<evidence type="ECO:0000313" key="3">
    <source>
        <dbReference type="Proteomes" id="UP001519535"/>
    </source>
</evidence>
<gene>
    <name evidence="2" type="ORF">KIH27_00515</name>
</gene>
<evidence type="ECO:0000313" key="2">
    <source>
        <dbReference type="EMBL" id="MBS9532064.1"/>
    </source>
</evidence>
<feature type="region of interest" description="Disordered" evidence="1">
    <location>
        <begin position="49"/>
        <end position="74"/>
    </location>
</feature>
<evidence type="ECO:0000256" key="1">
    <source>
        <dbReference type="SAM" id="MobiDB-lite"/>
    </source>
</evidence>
<protein>
    <recommendedName>
        <fullName evidence="4">Transposase</fullName>
    </recommendedName>
</protein>
<organism evidence="2 3">
    <name type="scientific">Mycolicibacter acidiphilus</name>
    <dbReference type="NCBI Taxonomy" id="2835306"/>
    <lineage>
        <taxon>Bacteria</taxon>
        <taxon>Bacillati</taxon>
        <taxon>Actinomycetota</taxon>
        <taxon>Actinomycetes</taxon>
        <taxon>Mycobacteriales</taxon>
        <taxon>Mycobacteriaceae</taxon>
        <taxon>Mycolicibacter</taxon>
    </lineage>
</organism>
<sequence>MTNFTRPLVDAMVAEAAARRRATERGDDPETCPEVAALKAQLKVQRQLAQRVNGPRRDGYDPLRGLQHTRVLYP</sequence>
<keyword evidence="3" id="KW-1185">Reference proteome</keyword>
<evidence type="ECO:0008006" key="4">
    <source>
        <dbReference type="Google" id="ProtNLM"/>
    </source>
</evidence>
<dbReference type="EMBL" id="JAHCLR010000001">
    <property type="protein sequence ID" value="MBS9532064.1"/>
    <property type="molecule type" value="Genomic_DNA"/>
</dbReference>
<accession>A0ABS5RD30</accession>
<comment type="caution">
    <text evidence="2">The sequence shown here is derived from an EMBL/GenBank/DDBJ whole genome shotgun (WGS) entry which is preliminary data.</text>
</comment>
<reference evidence="2 3" key="1">
    <citation type="submission" date="2021-05" db="EMBL/GenBank/DDBJ databases">
        <title>Mycobacterium acidophilum sp. nov., an extremely acid-tolerant member of the genus Mycobacterium.</title>
        <authorList>
            <person name="Xia J."/>
        </authorList>
    </citation>
    <scope>NUCLEOTIDE SEQUENCE [LARGE SCALE GENOMIC DNA]</scope>
    <source>
        <strain evidence="2 3">M1</strain>
    </source>
</reference>
<dbReference type="Proteomes" id="UP001519535">
    <property type="component" value="Unassembled WGS sequence"/>
</dbReference>
<dbReference type="RefSeq" id="WP_214090948.1">
    <property type="nucleotide sequence ID" value="NZ_JAHCLR010000001.1"/>
</dbReference>
<proteinExistence type="predicted"/>